<organism evidence="1 2">
    <name type="scientific">Nicotiana tabacum</name>
    <name type="common">Common tobacco</name>
    <dbReference type="NCBI Taxonomy" id="4097"/>
    <lineage>
        <taxon>Eukaryota</taxon>
        <taxon>Viridiplantae</taxon>
        <taxon>Streptophyta</taxon>
        <taxon>Embryophyta</taxon>
        <taxon>Tracheophyta</taxon>
        <taxon>Spermatophyta</taxon>
        <taxon>Magnoliopsida</taxon>
        <taxon>eudicotyledons</taxon>
        <taxon>Gunneridae</taxon>
        <taxon>Pentapetalae</taxon>
        <taxon>asterids</taxon>
        <taxon>lamiids</taxon>
        <taxon>Solanales</taxon>
        <taxon>Solanaceae</taxon>
        <taxon>Nicotianoideae</taxon>
        <taxon>Nicotianeae</taxon>
        <taxon>Nicotiana</taxon>
    </lineage>
</organism>
<dbReference type="KEGG" id="nta:107799002"/>
<keyword evidence="1" id="KW-1185">Reference proteome</keyword>
<dbReference type="Proteomes" id="UP000790787">
    <property type="component" value="Chromosome 22"/>
</dbReference>
<dbReference type="OrthoDB" id="1630099at2759"/>
<gene>
    <name evidence="2" type="primary">LOC107799002</name>
</gene>
<dbReference type="RefSeq" id="XP_016477537.1">
    <property type="nucleotide sequence ID" value="XM_016622051.1"/>
</dbReference>
<dbReference type="PANTHER" id="PTHR31267:SF8">
    <property type="match status" value="1"/>
</dbReference>
<reference evidence="2" key="2">
    <citation type="submission" date="2025-08" db="UniProtKB">
        <authorList>
            <consortium name="RefSeq"/>
        </authorList>
    </citation>
    <scope>IDENTIFICATION</scope>
</reference>
<protein>
    <submittedName>
        <fullName evidence="2">Uncharacterized protein isoform X1</fullName>
    </submittedName>
</protein>
<name>A0A1S4ALD3_TOBAC</name>
<dbReference type="GeneID" id="107799002"/>
<dbReference type="PaxDb" id="4097-A0A1S4ALD3"/>
<proteinExistence type="predicted"/>
<reference evidence="1" key="1">
    <citation type="journal article" date="2014" name="Nat. Commun.">
        <title>The tobacco genome sequence and its comparison with those of tomato and potato.</title>
        <authorList>
            <person name="Sierro N."/>
            <person name="Battey J.N."/>
            <person name="Ouadi S."/>
            <person name="Bakaher N."/>
            <person name="Bovet L."/>
            <person name="Willig A."/>
            <person name="Goepfert S."/>
            <person name="Peitsch M.C."/>
            <person name="Ivanov N.V."/>
        </authorList>
    </citation>
    <scope>NUCLEOTIDE SEQUENCE [LARGE SCALE GENOMIC DNA]</scope>
</reference>
<sequence length="1812" mass="195720">MPGNEVRDRVHNFFAQDSLSQGEQHSPVAEGNFPALSNILGVGSQRQTGGLSSNTYNLQNSETTRAGSSYPFNVQRGLESAQSTPWNEFAKSQSQSQQPNLNGNMYGNQYYQTKQDESRFLAVNTGSNQCNLASGASSFHELQRGAGLEQQARGPVRSEPSGGPISFDLFGGQQMNRQQSNMLQSLQRQQSGLNEMQQLQQQVMFMKMQEFQRQQQLQQLDASPQHPLNQVPPLAKVASSSHSPASVNGTTNSGAANYAPATEIGNTNWLQRGSPVLQGSSNGFNPTNYGQAAQHLMGLIPQHIDQSLYGTPVANSRGSLNQFLQMGTKKPAVQPMPTFTGSFPGNECAALSDQVSGPDGTSITRQGLQGESFLGHTVSQAQSNAINIKNLQQANIMQKGSALQDFCGRLDLTNPSETSQEKAAPTSSPENEVGLDPTEERILFGSDDSIWNAFSKSPNRNEEGDNLFDSAGLLTGFPSLQGGSWSALMQSAVEEASSSDVAPQEEWSGLNFHSAEISSGNHNLMYNNGRHKASSAEDKLPPAPSLNFSVQPSDSTNMNNSFHNVQEHRFPYERGQNMQTNSLRLAQSSDGGSKSSDFGPLQTSVTEASQKFSNTSHPLDTEMIARRVSSNLTAELGGARQPWMNSANWGVLGSALPSGDAASSISSDNSSKRLQVNNQNKCIQDEVFHGGVALKSSPRCISAVGMEHAGSSVASLQGNSEVFSFYNSATVPNSSMMKGAEETKQSLQNNNQSNYWTNADLVKSNASESLGVLQRHVMKDSQVLHSSPDVGDKEFKMYEMENSDKKDNSNDSYHSNSHPHSSAGGVRENALSDASDSRCLLMGNQKLSNQGGLKNLWPPKFQYHPLGNLNEDADPPCSMKQSTHSQSVVQHNSLNRQSKVFGQVPQSQAELDKGQLPDVLMDGKGSHEVHLQSRFPGVSNIPGLFNRSLDVHSPNKVGQSSPNMLQLIQKVDQSRECGSVALFGHSEHKASSEMPEADESDEPVSHHQRSQSSAPQGFGLQLGLPSGRASVRSHSLSSQSAIQAVSSSHSSHAAVDTGEKNQGLIHQAQSLLPPSDLSQEGLKNNRFGIPGSSNNETSMYTMPGKLSPAVESLSGFPYMGGQIKNPNVVRTTEQVSTNQSVSVSFDKHVSCHTEKGDSHRGSASGQTVEASLPDGAGNTQDKSVLPACKSQLSNANGTVKSIFTNHVSSQEPVSVSQPLVSGIAQQDMSSKMSSSMWTNFPPPQQPFGAQYDKNPSHISQSHQLNIVESSLSAPGRRSDQYSNRGGNLTPQIGTSSVNSLGSAEGEEQRAEGSSPQVPLRNVDLVQKMNDSQGRESIDKYIPGGSPANSASMQRDIEAFGRSLKPNNLSHQNYSLLNQMRAMKQVEIDPSNRAFKRMKVADSSAGALQVPSGDTGMLGLSGPENLHRSISSQQVGKMTPQDVLALCQDDSQSGAHSNNTNSVKLEQTQNGPQLEPSWFNQCRTLKNRQMLQMYDARRAAAMKTVKQPFTIGKSSSSLHALNTMLQVIPATADRSSISNLGPNSIPSSAAIEHFSSPPTLPVNAGHQHQILKPMKRKRATSDHTPWYKEVSVDSRSNQTISLAEREWARAANRLTEKVEEGIDFIEEGALGVKAKRRVLLTTQLMQQLLRPPPAAILSAEANSEHESVAYSIARLALGDACSMVCISNGALNMPHDDKTLLPENCNTSERVNKHCFAKAVEELMGRARRLESDFLRLDKRASLLDAIVEGQDQEKFAVINRFAKFHGRGQSDGAETSSSSGPAAHTHKPFPQRYITALPIPKNLPSGVHCLSL</sequence>
<accession>A0A1S4ALD3</accession>
<dbReference type="PANTHER" id="PTHR31267">
    <property type="entry name" value="DENTIN SIALOPHOSPHOPROTEIN-LIKE PROTEIN"/>
    <property type="match status" value="1"/>
</dbReference>
<dbReference type="STRING" id="4097.A0A1S4ALD3"/>
<evidence type="ECO:0000313" key="2">
    <source>
        <dbReference type="RefSeq" id="XP_016477537.1"/>
    </source>
</evidence>
<evidence type="ECO:0000313" key="1">
    <source>
        <dbReference type="Proteomes" id="UP000790787"/>
    </source>
</evidence>